<protein>
    <submittedName>
        <fullName evidence="2">Uncharacterized protein</fullName>
    </submittedName>
</protein>
<feature type="compositionally biased region" description="Acidic residues" evidence="1">
    <location>
        <begin position="62"/>
        <end position="83"/>
    </location>
</feature>
<dbReference type="EMBL" id="BKCJ010002562">
    <property type="protein sequence ID" value="GEU49426.1"/>
    <property type="molecule type" value="Genomic_DNA"/>
</dbReference>
<feature type="region of interest" description="Disordered" evidence="1">
    <location>
        <begin position="1"/>
        <end position="134"/>
    </location>
</feature>
<feature type="compositionally biased region" description="Basic and acidic residues" evidence="1">
    <location>
        <begin position="199"/>
        <end position="213"/>
    </location>
</feature>
<feature type="region of interest" description="Disordered" evidence="1">
    <location>
        <begin position="181"/>
        <end position="213"/>
    </location>
</feature>
<name>A0A6L2KJA2_TANCI</name>
<evidence type="ECO:0000313" key="2">
    <source>
        <dbReference type="EMBL" id="GEU49426.1"/>
    </source>
</evidence>
<organism evidence="2">
    <name type="scientific">Tanacetum cinerariifolium</name>
    <name type="common">Dalmatian daisy</name>
    <name type="synonym">Chrysanthemum cinerariifolium</name>
    <dbReference type="NCBI Taxonomy" id="118510"/>
    <lineage>
        <taxon>Eukaryota</taxon>
        <taxon>Viridiplantae</taxon>
        <taxon>Streptophyta</taxon>
        <taxon>Embryophyta</taxon>
        <taxon>Tracheophyta</taxon>
        <taxon>Spermatophyta</taxon>
        <taxon>Magnoliopsida</taxon>
        <taxon>eudicotyledons</taxon>
        <taxon>Gunneridae</taxon>
        <taxon>Pentapetalae</taxon>
        <taxon>asterids</taxon>
        <taxon>campanulids</taxon>
        <taxon>Asterales</taxon>
        <taxon>Asteraceae</taxon>
        <taxon>Asteroideae</taxon>
        <taxon>Anthemideae</taxon>
        <taxon>Anthemidinae</taxon>
        <taxon>Tanacetum</taxon>
    </lineage>
</organism>
<proteinExistence type="predicted"/>
<evidence type="ECO:0000256" key="1">
    <source>
        <dbReference type="SAM" id="MobiDB-lite"/>
    </source>
</evidence>
<accession>A0A6L2KJA2</accession>
<sequence>MSSDNVPSTVTYTSISSDSDGPSWGIPLMNAGELLELDPYEEPYADDASPIFESPGHIFDSEPMEEDSIDYPDEPENENEDPVEDHTNYPADGGDGDSEPSDDEDDEDEEPTEDEDDDEEEEEHLALADSSTVPVVNLVPSTEDTKAFETDEAQKNVRLEPPILASMKARIAEHAVAPIPLTNPAYDHEPLSHRTTMIRMRDDILKEDTPPRR</sequence>
<comment type="caution">
    <text evidence="2">The sequence shown here is derived from an EMBL/GenBank/DDBJ whole genome shotgun (WGS) entry which is preliminary data.</text>
</comment>
<feature type="compositionally biased region" description="Acidic residues" evidence="1">
    <location>
        <begin position="35"/>
        <end position="45"/>
    </location>
</feature>
<feature type="compositionally biased region" description="Polar residues" evidence="1">
    <location>
        <begin position="1"/>
        <end position="20"/>
    </location>
</feature>
<reference evidence="2" key="1">
    <citation type="journal article" date="2019" name="Sci. Rep.">
        <title>Draft genome of Tanacetum cinerariifolium, the natural source of mosquito coil.</title>
        <authorList>
            <person name="Yamashiro T."/>
            <person name="Shiraishi A."/>
            <person name="Satake H."/>
            <person name="Nakayama K."/>
        </authorList>
    </citation>
    <scope>NUCLEOTIDE SEQUENCE</scope>
</reference>
<feature type="compositionally biased region" description="Acidic residues" evidence="1">
    <location>
        <begin position="94"/>
        <end position="123"/>
    </location>
</feature>
<dbReference type="AlphaFoldDB" id="A0A6L2KJA2"/>
<gene>
    <name evidence="2" type="ORF">Tci_021404</name>
</gene>